<evidence type="ECO:0000256" key="1">
    <source>
        <dbReference type="ARBA" id="ARBA00023015"/>
    </source>
</evidence>
<keyword evidence="8" id="KW-1185">Reference proteome</keyword>
<dbReference type="InterPro" id="IPR018060">
    <property type="entry name" value="HTH_AraC"/>
</dbReference>
<dbReference type="GO" id="GO:0003700">
    <property type="term" value="F:DNA-binding transcription factor activity"/>
    <property type="evidence" value="ECO:0007669"/>
    <property type="project" value="InterPro"/>
</dbReference>
<gene>
    <name evidence="5" type="ORF">PUW23_02900</name>
    <name evidence="6" type="ORF">PUW25_03060</name>
</gene>
<dbReference type="PANTHER" id="PTHR43280:SF28">
    <property type="entry name" value="HTH-TYPE TRANSCRIPTIONAL ACTIVATOR RHAS"/>
    <property type="match status" value="1"/>
</dbReference>
<dbReference type="AlphaFoldDB" id="A0AAX3N1N6"/>
<dbReference type="SMART" id="SM00342">
    <property type="entry name" value="HTH_ARAC"/>
    <property type="match status" value="1"/>
</dbReference>
<evidence type="ECO:0000313" key="7">
    <source>
        <dbReference type="Proteomes" id="UP001220962"/>
    </source>
</evidence>
<dbReference type="Gene3D" id="1.10.10.60">
    <property type="entry name" value="Homeodomain-like"/>
    <property type="match status" value="2"/>
</dbReference>
<dbReference type="PANTHER" id="PTHR43280">
    <property type="entry name" value="ARAC-FAMILY TRANSCRIPTIONAL REGULATOR"/>
    <property type="match status" value="1"/>
</dbReference>
<dbReference type="SUPFAM" id="SSF46689">
    <property type="entry name" value="Homeodomain-like"/>
    <property type="match status" value="2"/>
</dbReference>
<evidence type="ECO:0000259" key="4">
    <source>
        <dbReference type="PROSITE" id="PS01124"/>
    </source>
</evidence>
<dbReference type="EMBL" id="CP118108">
    <property type="protein sequence ID" value="WDI02986.1"/>
    <property type="molecule type" value="Genomic_DNA"/>
</dbReference>
<protein>
    <submittedName>
        <fullName evidence="5">Helix-turn-helix domain-containing protein</fullName>
    </submittedName>
</protein>
<keyword evidence="2" id="KW-0238">DNA-binding</keyword>
<evidence type="ECO:0000256" key="2">
    <source>
        <dbReference type="ARBA" id="ARBA00023125"/>
    </source>
</evidence>
<evidence type="ECO:0000256" key="3">
    <source>
        <dbReference type="ARBA" id="ARBA00023163"/>
    </source>
</evidence>
<keyword evidence="3" id="KW-0804">Transcription</keyword>
<organism evidence="5 7">
    <name type="scientific">Paenibacillus urinalis</name>
    <dbReference type="NCBI Taxonomy" id="521520"/>
    <lineage>
        <taxon>Bacteria</taxon>
        <taxon>Bacillati</taxon>
        <taxon>Bacillota</taxon>
        <taxon>Bacilli</taxon>
        <taxon>Bacillales</taxon>
        <taxon>Paenibacillaceae</taxon>
        <taxon>Paenibacillus</taxon>
    </lineage>
</organism>
<keyword evidence="1" id="KW-0805">Transcription regulation</keyword>
<dbReference type="Pfam" id="PF12833">
    <property type="entry name" value="HTH_18"/>
    <property type="match status" value="1"/>
</dbReference>
<dbReference type="Proteomes" id="UP001220962">
    <property type="component" value="Chromosome"/>
</dbReference>
<dbReference type="RefSeq" id="WP_047911604.1">
    <property type="nucleotide sequence ID" value="NZ_CP118101.1"/>
</dbReference>
<dbReference type="InterPro" id="IPR009057">
    <property type="entry name" value="Homeodomain-like_sf"/>
</dbReference>
<dbReference type="EMBL" id="CP118101">
    <property type="protein sequence ID" value="WDH83213.1"/>
    <property type="molecule type" value="Genomic_DNA"/>
</dbReference>
<feature type="domain" description="HTH araC/xylS-type" evidence="4">
    <location>
        <begin position="42"/>
        <end position="145"/>
    </location>
</feature>
<reference evidence="5 8" key="1">
    <citation type="submission" date="2023-02" db="EMBL/GenBank/DDBJ databases">
        <title>Pathogen: clinical or host-associated sample.</title>
        <authorList>
            <person name="Hergert J."/>
            <person name="Casey R."/>
            <person name="Wagner J."/>
            <person name="Young E.L."/>
            <person name="Oakeson K.F."/>
        </authorList>
    </citation>
    <scope>NUCLEOTIDE SEQUENCE</scope>
    <source>
        <strain evidence="6 8">2022CK-00829</strain>
        <strain evidence="5">2022CK-00830</strain>
    </source>
</reference>
<accession>A0AAX3N1N6</accession>
<sequence length="147" mass="17306">MNNLDHVVSRAWDSGSRRSAPVIRLRVFREEEDSVKQSAIVSSMLELVHHHYADADLSLNTVARHMLYMNPDYLGKMFKKDTGLNFSQYLNQYRIRQACSYIQQEDEDVRIFELAEWFGFGGNSGYFSQVFKRWTGMTPSHYKRRAR</sequence>
<proteinExistence type="predicted"/>
<dbReference type="GO" id="GO:0043565">
    <property type="term" value="F:sequence-specific DNA binding"/>
    <property type="evidence" value="ECO:0007669"/>
    <property type="project" value="InterPro"/>
</dbReference>
<dbReference type="PROSITE" id="PS01124">
    <property type="entry name" value="HTH_ARAC_FAMILY_2"/>
    <property type="match status" value="1"/>
</dbReference>
<name>A0AAX3N1N6_9BACL</name>
<evidence type="ECO:0000313" key="8">
    <source>
        <dbReference type="Proteomes" id="UP001221519"/>
    </source>
</evidence>
<evidence type="ECO:0000313" key="5">
    <source>
        <dbReference type="EMBL" id="WDH83213.1"/>
    </source>
</evidence>
<dbReference type="Proteomes" id="UP001221519">
    <property type="component" value="Chromosome"/>
</dbReference>
<evidence type="ECO:0000313" key="6">
    <source>
        <dbReference type="EMBL" id="WDI02986.1"/>
    </source>
</evidence>